<name>A0A1B7LHT8_9FIRM</name>
<organism evidence="1 2">
    <name type="scientific">Desulfotomaculum copahuensis</name>
    <dbReference type="NCBI Taxonomy" id="1838280"/>
    <lineage>
        <taxon>Bacteria</taxon>
        <taxon>Bacillati</taxon>
        <taxon>Bacillota</taxon>
        <taxon>Clostridia</taxon>
        <taxon>Eubacteriales</taxon>
        <taxon>Desulfotomaculaceae</taxon>
        <taxon>Desulfotomaculum</taxon>
    </lineage>
</organism>
<dbReference type="OrthoDB" id="1787418at2"/>
<accession>A0A1B7LHT8</accession>
<keyword evidence="2" id="KW-1185">Reference proteome</keyword>
<comment type="caution">
    <text evidence="1">The sequence shown here is derived from an EMBL/GenBank/DDBJ whole genome shotgun (WGS) entry which is preliminary data.</text>
</comment>
<dbReference type="STRING" id="1838280.A6M21_05100"/>
<dbReference type="EMBL" id="LYVF01000047">
    <property type="protein sequence ID" value="OAT85855.1"/>
    <property type="molecule type" value="Genomic_DNA"/>
</dbReference>
<reference evidence="1 2" key="1">
    <citation type="submission" date="2016-04" db="EMBL/GenBank/DDBJ databases">
        <authorList>
            <person name="Evans L.H."/>
            <person name="Alamgir A."/>
            <person name="Owens N."/>
            <person name="Weber N.D."/>
            <person name="Virtaneva K."/>
            <person name="Barbian K."/>
            <person name="Babar A."/>
            <person name="Rosenke K."/>
        </authorList>
    </citation>
    <scope>NUCLEOTIDE SEQUENCE [LARGE SCALE GENOMIC DNA]</scope>
    <source>
        <strain evidence="1 2">LMa1</strain>
    </source>
</reference>
<dbReference type="Proteomes" id="UP000078532">
    <property type="component" value="Unassembled WGS sequence"/>
</dbReference>
<gene>
    <name evidence="1" type="ORF">A6M21_05100</name>
</gene>
<proteinExistence type="predicted"/>
<evidence type="ECO:0008006" key="3">
    <source>
        <dbReference type="Google" id="ProtNLM"/>
    </source>
</evidence>
<dbReference type="AlphaFoldDB" id="A0A1B7LHT8"/>
<evidence type="ECO:0000313" key="2">
    <source>
        <dbReference type="Proteomes" id="UP000078532"/>
    </source>
</evidence>
<dbReference type="RefSeq" id="WP_066666595.1">
    <property type="nucleotide sequence ID" value="NZ_LYVF01000047.1"/>
</dbReference>
<sequence length="66" mass="6913">MDVPDVLAMDLPAALACCAAAGWMVEIRETAPPGGKPSGKPRVVRFEITGSRCGVLTVAREMGKEV</sequence>
<protein>
    <recommendedName>
        <fullName evidence="3">PASTA domain-containing protein</fullName>
    </recommendedName>
</protein>
<evidence type="ECO:0000313" key="1">
    <source>
        <dbReference type="EMBL" id="OAT85855.1"/>
    </source>
</evidence>